<feature type="region of interest" description="Disordered" evidence="1">
    <location>
        <begin position="350"/>
        <end position="378"/>
    </location>
</feature>
<dbReference type="OrthoDB" id="232531at2"/>
<organism evidence="2 3">
    <name type="scientific">Mucisphaera calidilacus</name>
    <dbReference type="NCBI Taxonomy" id="2527982"/>
    <lineage>
        <taxon>Bacteria</taxon>
        <taxon>Pseudomonadati</taxon>
        <taxon>Planctomycetota</taxon>
        <taxon>Phycisphaerae</taxon>
        <taxon>Phycisphaerales</taxon>
        <taxon>Phycisphaeraceae</taxon>
        <taxon>Mucisphaera</taxon>
    </lineage>
</organism>
<dbReference type="KEGG" id="mcad:Pan265_09130"/>
<protein>
    <submittedName>
        <fullName evidence="2">Uncharacterized protein</fullName>
    </submittedName>
</protein>
<feature type="compositionally biased region" description="Basic and acidic residues" evidence="1">
    <location>
        <begin position="367"/>
        <end position="378"/>
    </location>
</feature>
<dbReference type="AlphaFoldDB" id="A0A518BVR9"/>
<evidence type="ECO:0000313" key="2">
    <source>
        <dbReference type="EMBL" id="QDU71068.1"/>
    </source>
</evidence>
<proteinExistence type="predicted"/>
<dbReference type="Proteomes" id="UP000320386">
    <property type="component" value="Chromosome"/>
</dbReference>
<dbReference type="EMBL" id="CP036280">
    <property type="protein sequence ID" value="QDU71068.1"/>
    <property type="molecule type" value="Genomic_DNA"/>
</dbReference>
<accession>A0A518BVR9</accession>
<sequence length="395" mass="44933">MARPFDPRKVLKQISNPLLRAFFRRRGELDDVPWDDLTEHKIEPIFEAWQALDESKKLEVQVILRDVFELADHRGRAVLAEEVLGRCPDRTAEFEAQMSSADNAMWVYLHVPEAFDEAAMFARADALAAGRYWNRRNSLPKKAIDVNPALCDRLAQGLTSFYGPTQMRGRHCHVVHYRRLGGGDYFFAYLDDYPDKHLIFDGDSDQPVVRSDRYAFENVFVYNEGDGSMEMFALGGKKVWEPLQTAFCEAVLNEQVAPSDPLRPAYRLDHLLTPDYPLSTDPADGVEQARITLLRIAPPGGGGYIEIKADLKGHRNDIYRKLERWLKTSVVADGTRVLKATFHLRFQSNGSGRQPAMTFSVSAPDSSDLKSKPDEQREVGERCLKLWEVVVDDEQ</sequence>
<dbReference type="RefSeq" id="WP_145445209.1">
    <property type="nucleotide sequence ID" value="NZ_CP036280.1"/>
</dbReference>
<gene>
    <name evidence="2" type="ORF">Pan265_09130</name>
</gene>
<keyword evidence="3" id="KW-1185">Reference proteome</keyword>
<feature type="compositionally biased region" description="Polar residues" evidence="1">
    <location>
        <begin position="350"/>
        <end position="365"/>
    </location>
</feature>
<reference evidence="2 3" key="1">
    <citation type="submission" date="2019-02" db="EMBL/GenBank/DDBJ databases">
        <title>Deep-cultivation of Planctomycetes and their phenomic and genomic characterization uncovers novel biology.</title>
        <authorList>
            <person name="Wiegand S."/>
            <person name="Jogler M."/>
            <person name="Boedeker C."/>
            <person name="Pinto D."/>
            <person name="Vollmers J."/>
            <person name="Rivas-Marin E."/>
            <person name="Kohn T."/>
            <person name="Peeters S.H."/>
            <person name="Heuer A."/>
            <person name="Rast P."/>
            <person name="Oberbeckmann S."/>
            <person name="Bunk B."/>
            <person name="Jeske O."/>
            <person name="Meyerdierks A."/>
            <person name="Storesund J.E."/>
            <person name="Kallscheuer N."/>
            <person name="Luecker S."/>
            <person name="Lage O.M."/>
            <person name="Pohl T."/>
            <person name="Merkel B.J."/>
            <person name="Hornburger P."/>
            <person name="Mueller R.-W."/>
            <person name="Bruemmer F."/>
            <person name="Labrenz M."/>
            <person name="Spormann A.M."/>
            <person name="Op den Camp H."/>
            <person name="Overmann J."/>
            <person name="Amann R."/>
            <person name="Jetten M.S.M."/>
            <person name="Mascher T."/>
            <person name="Medema M.H."/>
            <person name="Devos D.P."/>
            <person name="Kaster A.-K."/>
            <person name="Ovreas L."/>
            <person name="Rohde M."/>
            <person name="Galperin M.Y."/>
            <person name="Jogler C."/>
        </authorList>
    </citation>
    <scope>NUCLEOTIDE SEQUENCE [LARGE SCALE GENOMIC DNA]</scope>
    <source>
        <strain evidence="2 3">Pan265</strain>
    </source>
</reference>
<name>A0A518BVR9_9BACT</name>
<evidence type="ECO:0000313" key="3">
    <source>
        <dbReference type="Proteomes" id="UP000320386"/>
    </source>
</evidence>
<evidence type="ECO:0000256" key="1">
    <source>
        <dbReference type="SAM" id="MobiDB-lite"/>
    </source>
</evidence>